<organism evidence="9 10">
    <name type="scientific">Candidatus Segetimicrobium genomatis</name>
    <dbReference type="NCBI Taxonomy" id="2569760"/>
    <lineage>
        <taxon>Bacteria</taxon>
        <taxon>Bacillati</taxon>
        <taxon>Candidatus Sysuimicrobiota</taxon>
        <taxon>Candidatus Sysuimicrobiia</taxon>
        <taxon>Candidatus Sysuimicrobiales</taxon>
        <taxon>Candidatus Segetimicrobiaceae</taxon>
        <taxon>Candidatus Segetimicrobium</taxon>
    </lineage>
</organism>
<sequence>MIPLRDYNPSSSRPVVTILLILACTAVFLYTTYGLSSAAAGERFVLTYGATPAVLAAPGGLVTAAPTLVTSLFLHGGWLHLLGNMLYLWIFADNVEDRMGHGGFLIFYLLVGVVSVLTHAFVNRASTLPLIGASGAIAGVLGAYLVLFPRARIRSLAFIGFFFTTVAIPAIVFLPLWFLMQFFFGLGSIGTGGGGVAWWAHIGGFLAGMVLVLIFARRRPRSGE</sequence>
<dbReference type="PANTHER" id="PTHR43731">
    <property type="entry name" value="RHOMBOID PROTEASE"/>
    <property type="match status" value="1"/>
</dbReference>
<evidence type="ECO:0000256" key="5">
    <source>
        <dbReference type="ARBA" id="ARBA00022989"/>
    </source>
</evidence>
<feature type="transmembrane region" description="Helical" evidence="7">
    <location>
        <begin position="45"/>
        <end position="66"/>
    </location>
</feature>
<evidence type="ECO:0000256" key="1">
    <source>
        <dbReference type="ARBA" id="ARBA00004141"/>
    </source>
</evidence>
<dbReference type="InterPro" id="IPR050925">
    <property type="entry name" value="Rhomboid_protease_S54"/>
</dbReference>
<evidence type="ECO:0000259" key="8">
    <source>
        <dbReference type="Pfam" id="PF01694"/>
    </source>
</evidence>
<evidence type="ECO:0000313" key="10">
    <source>
        <dbReference type="Proteomes" id="UP000318834"/>
    </source>
</evidence>
<gene>
    <name evidence="9" type="ORF">E6H05_06460</name>
</gene>
<dbReference type="InterPro" id="IPR022764">
    <property type="entry name" value="Peptidase_S54_rhomboid_dom"/>
</dbReference>
<evidence type="ECO:0000256" key="6">
    <source>
        <dbReference type="ARBA" id="ARBA00023136"/>
    </source>
</evidence>
<keyword evidence="9" id="KW-0645">Protease</keyword>
<keyword evidence="6 7" id="KW-0472">Membrane</keyword>
<reference evidence="9 10" key="1">
    <citation type="journal article" date="2019" name="Nat. Microbiol.">
        <title>Mediterranean grassland soil C-N compound turnover is dependent on rainfall and depth, and is mediated by genomically divergent microorganisms.</title>
        <authorList>
            <person name="Diamond S."/>
            <person name="Andeer P.F."/>
            <person name="Li Z."/>
            <person name="Crits-Christoph A."/>
            <person name="Burstein D."/>
            <person name="Anantharaman K."/>
            <person name="Lane K.R."/>
            <person name="Thomas B.C."/>
            <person name="Pan C."/>
            <person name="Northen T.R."/>
            <person name="Banfield J.F."/>
        </authorList>
    </citation>
    <scope>NUCLEOTIDE SEQUENCE [LARGE SCALE GENOMIC DNA]</scope>
    <source>
        <strain evidence="9">NP_8</strain>
    </source>
</reference>
<dbReference type="PROSITE" id="PS51257">
    <property type="entry name" value="PROKAR_LIPOPROTEIN"/>
    <property type="match status" value="1"/>
</dbReference>
<comment type="similarity">
    <text evidence="2">Belongs to the peptidase S54 family.</text>
</comment>
<comment type="subcellular location">
    <subcellularLocation>
        <location evidence="1">Membrane</location>
        <topology evidence="1">Multi-pass membrane protein</topology>
    </subcellularLocation>
</comment>
<dbReference type="Pfam" id="PF01694">
    <property type="entry name" value="Rhomboid"/>
    <property type="match status" value="1"/>
</dbReference>
<dbReference type="PANTHER" id="PTHR43731:SF14">
    <property type="entry name" value="PRESENILIN-ASSOCIATED RHOMBOID-LIKE PROTEIN, MITOCHONDRIAL"/>
    <property type="match status" value="1"/>
</dbReference>
<dbReference type="GO" id="GO:0004252">
    <property type="term" value="F:serine-type endopeptidase activity"/>
    <property type="evidence" value="ECO:0007669"/>
    <property type="project" value="InterPro"/>
</dbReference>
<dbReference type="Proteomes" id="UP000318834">
    <property type="component" value="Unassembled WGS sequence"/>
</dbReference>
<evidence type="ECO:0000313" key="9">
    <source>
        <dbReference type="EMBL" id="TMI75563.1"/>
    </source>
</evidence>
<dbReference type="SUPFAM" id="SSF144091">
    <property type="entry name" value="Rhomboid-like"/>
    <property type="match status" value="1"/>
</dbReference>
<keyword evidence="5 7" id="KW-1133">Transmembrane helix</keyword>
<dbReference type="Gene3D" id="1.20.1540.10">
    <property type="entry name" value="Rhomboid-like"/>
    <property type="match status" value="1"/>
</dbReference>
<dbReference type="AlphaFoldDB" id="A0A537IW84"/>
<protein>
    <submittedName>
        <fullName evidence="9">Rhomboid family intramembrane serine protease</fullName>
    </submittedName>
</protein>
<dbReference type="GO" id="GO:0016020">
    <property type="term" value="C:membrane"/>
    <property type="evidence" value="ECO:0007669"/>
    <property type="project" value="UniProtKB-SubCell"/>
</dbReference>
<accession>A0A537IW84</accession>
<proteinExistence type="inferred from homology"/>
<feature type="transmembrane region" description="Helical" evidence="7">
    <location>
        <begin position="15"/>
        <end position="33"/>
    </location>
</feature>
<feature type="transmembrane region" description="Helical" evidence="7">
    <location>
        <begin position="128"/>
        <end position="147"/>
    </location>
</feature>
<keyword evidence="4" id="KW-0378">Hydrolase</keyword>
<dbReference type="GO" id="GO:0006508">
    <property type="term" value="P:proteolysis"/>
    <property type="evidence" value="ECO:0007669"/>
    <property type="project" value="UniProtKB-KW"/>
</dbReference>
<keyword evidence="3 7" id="KW-0812">Transmembrane</keyword>
<feature type="transmembrane region" description="Helical" evidence="7">
    <location>
        <begin position="72"/>
        <end position="92"/>
    </location>
</feature>
<feature type="transmembrane region" description="Helical" evidence="7">
    <location>
        <begin position="104"/>
        <end position="122"/>
    </location>
</feature>
<dbReference type="EMBL" id="VBAP01000043">
    <property type="protein sequence ID" value="TMI75563.1"/>
    <property type="molecule type" value="Genomic_DNA"/>
</dbReference>
<name>A0A537IW84_9BACT</name>
<evidence type="ECO:0000256" key="2">
    <source>
        <dbReference type="ARBA" id="ARBA00009045"/>
    </source>
</evidence>
<dbReference type="FunFam" id="1.20.1540.10:FF:000027">
    <property type="entry name" value="Rhomboid family intramembrane serine protease"/>
    <property type="match status" value="1"/>
</dbReference>
<feature type="transmembrane region" description="Helical" evidence="7">
    <location>
        <begin position="196"/>
        <end position="216"/>
    </location>
</feature>
<dbReference type="InterPro" id="IPR035952">
    <property type="entry name" value="Rhomboid-like_sf"/>
</dbReference>
<feature type="transmembrane region" description="Helical" evidence="7">
    <location>
        <begin position="159"/>
        <end position="184"/>
    </location>
</feature>
<evidence type="ECO:0000256" key="7">
    <source>
        <dbReference type="SAM" id="Phobius"/>
    </source>
</evidence>
<evidence type="ECO:0000256" key="4">
    <source>
        <dbReference type="ARBA" id="ARBA00022801"/>
    </source>
</evidence>
<comment type="caution">
    <text evidence="9">The sequence shown here is derived from an EMBL/GenBank/DDBJ whole genome shotgun (WGS) entry which is preliminary data.</text>
</comment>
<evidence type="ECO:0000256" key="3">
    <source>
        <dbReference type="ARBA" id="ARBA00022692"/>
    </source>
</evidence>
<feature type="domain" description="Peptidase S54 rhomboid" evidence="8">
    <location>
        <begin position="67"/>
        <end position="217"/>
    </location>
</feature>